<reference evidence="5 6" key="1">
    <citation type="journal article" date="2011" name="BMC Genomics">
        <title>Genome-wide analysis of the role of GlnR in Streptomyces venezuelae provides new insights into global nitrogen regulation in actinomycetes.</title>
        <authorList>
            <person name="Pullan S.T."/>
            <person name="Bibb M.J."/>
            <person name="Merrick M."/>
        </authorList>
    </citation>
    <scope>NUCLEOTIDE SEQUENCE [LARGE SCALE GENOMIC DNA]</scope>
    <source>
        <strain evidence="6">ATCC 10712 / CBS 650.69 / DSM 40230 / JCM 4526 / NBRC 13096 / PD 04745</strain>
    </source>
</reference>
<keyword evidence="6" id="KW-1185">Reference proteome</keyword>
<dbReference type="Pfam" id="PF08240">
    <property type="entry name" value="ADH_N"/>
    <property type="match status" value="1"/>
</dbReference>
<dbReference type="OrthoDB" id="3813297at2"/>
<keyword evidence="2" id="KW-0560">Oxidoreductase</keyword>
<evidence type="ECO:0000313" key="5">
    <source>
        <dbReference type="EMBL" id="CCA59159.1"/>
    </source>
</evidence>
<feature type="domain" description="Enoyl reductase (ER)" evidence="4">
    <location>
        <begin position="9"/>
        <end position="301"/>
    </location>
</feature>
<dbReference type="Pfam" id="PF00107">
    <property type="entry name" value="ADH_zinc_N"/>
    <property type="match status" value="1"/>
</dbReference>
<dbReference type="PATRIC" id="fig|953739.5.peg.1087"/>
<dbReference type="STRING" id="953739.SVEN_5873"/>
<evidence type="ECO:0000313" key="6">
    <source>
        <dbReference type="Proteomes" id="UP000006854"/>
    </source>
</evidence>
<dbReference type="GO" id="GO:0070402">
    <property type="term" value="F:NADPH binding"/>
    <property type="evidence" value="ECO:0007669"/>
    <property type="project" value="TreeGrafter"/>
</dbReference>
<dbReference type="KEGG" id="sve:SVEN_5873"/>
<dbReference type="EMBL" id="FR845719">
    <property type="protein sequence ID" value="CCA59159.1"/>
    <property type="molecule type" value="Genomic_DNA"/>
</dbReference>
<dbReference type="GO" id="GO:0016651">
    <property type="term" value="F:oxidoreductase activity, acting on NAD(P)H"/>
    <property type="evidence" value="ECO:0007669"/>
    <property type="project" value="TreeGrafter"/>
</dbReference>
<evidence type="ECO:0000256" key="2">
    <source>
        <dbReference type="ARBA" id="ARBA00023002"/>
    </source>
</evidence>
<dbReference type="Gene3D" id="3.40.50.720">
    <property type="entry name" value="NAD(P)-binding Rossmann-like Domain"/>
    <property type="match status" value="1"/>
</dbReference>
<dbReference type="InterPro" id="IPR013154">
    <property type="entry name" value="ADH-like_N"/>
</dbReference>
<dbReference type="InterPro" id="IPR036291">
    <property type="entry name" value="NAD(P)-bd_dom_sf"/>
</dbReference>
<dbReference type="SMART" id="SM00829">
    <property type="entry name" value="PKS_ER"/>
    <property type="match status" value="1"/>
</dbReference>
<dbReference type="RefSeq" id="WP_015037054.1">
    <property type="nucleotide sequence ID" value="NC_018750.1"/>
</dbReference>
<dbReference type="PANTHER" id="PTHR48106:SF18">
    <property type="entry name" value="QUINONE OXIDOREDUCTASE PIG3"/>
    <property type="match status" value="1"/>
</dbReference>
<proteinExistence type="predicted"/>
<dbReference type="InterPro" id="IPR020843">
    <property type="entry name" value="ER"/>
</dbReference>
<evidence type="ECO:0000256" key="1">
    <source>
        <dbReference type="ARBA" id="ARBA00022857"/>
    </source>
</evidence>
<evidence type="ECO:0000259" key="4">
    <source>
        <dbReference type="SMART" id="SM00829"/>
    </source>
</evidence>
<feature type="region of interest" description="Disordered" evidence="3">
    <location>
        <begin position="304"/>
        <end position="343"/>
    </location>
</feature>
<dbReference type="eggNOG" id="COG0604">
    <property type="taxonomic scope" value="Bacteria"/>
</dbReference>
<evidence type="ECO:0000256" key="3">
    <source>
        <dbReference type="SAM" id="MobiDB-lite"/>
    </source>
</evidence>
<dbReference type="SUPFAM" id="SSF51735">
    <property type="entry name" value="NAD(P)-binding Rossmann-fold domains"/>
    <property type="match status" value="1"/>
</dbReference>
<dbReference type="HOGENOM" id="CLU_026673_3_3_11"/>
<dbReference type="GeneID" id="51866424"/>
<keyword evidence="1" id="KW-0521">NADP</keyword>
<dbReference type="InterPro" id="IPR013149">
    <property type="entry name" value="ADH-like_C"/>
</dbReference>
<protein>
    <recommendedName>
        <fullName evidence="4">Enoyl reductase (ER) domain-containing protein</fullName>
    </recommendedName>
</protein>
<sequence length="343" mass="35250">MRQLIPTGDALRPVEFTEAPQPVPGPHEALVKVEAFAPNRGETFLLERPASGLLPGKDIAGLVVQAAADGSGPGIGTRVVGHPPHGGWAEYAAVPTHSLAVLPDGIDSVRAAALPLAGITALRLLRTAGSLAGARVLLTGASGGVGHYVTELAAAAGAELTVVTATPERGARLAELGAAEVVHEVADARGPYDVVLESTGGPHLPVAVSKVRPGGLVVWFGQASRTPATLDFFELLGGPERVTIRHFHYAGAPYGRDLAALVRLVERGRLHPEIGRTADWSETADVLVDLRERRVRGKAVLTTGATRTAGQPATTGAARAAGHPATTGATRTAERPATTGGTR</sequence>
<dbReference type="Proteomes" id="UP000006854">
    <property type="component" value="Chromosome"/>
</dbReference>
<dbReference type="PANTHER" id="PTHR48106">
    <property type="entry name" value="QUINONE OXIDOREDUCTASE PIG3-RELATED"/>
    <property type="match status" value="1"/>
</dbReference>
<dbReference type="AlphaFoldDB" id="F2RAU0"/>
<name>F2RAU0_STRVP</name>
<gene>
    <name evidence="5" type="ordered locus">SVEN_5873</name>
</gene>
<accession>F2RAU0</accession>
<organism evidence="5 6">
    <name type="scientific">Streptomyces venezuelae (strain ATCC 10712 / CBS 650.69 / DSM 40230 / JCM 4526 / NBRC 13096 / PD 04745)</name>
    <dbReference type="NCBI Taxonomy" id="953739"/>
    <lineage>
        <taxon>Bacteria</taxon>
        <taxon>Bacillati</taxon>
        <taxon>Actinomycetota</taxon>
        <taxon>Actinomycetes</taxon>
        <taxon>Kitasatosporales</taxon>
        <taxon>Streptomycetaceae</taxon>
        <taxon>Streptomyces</taxon>
    </lineage>
</organism>
<dbReference type="Gene3D" id="3.90.180.10">
    <property type="entry name" value="Medium-chain alcohol dehydrogenases, catalytic domain"/>
    <property type="match status" value="1"/>
</dbReference>
<feature type="compositionally biased region" description="Polar residues" evidence="3">
    <location>
        <begin position="304"/>
        <end position="314"/>
    </location>
</feature>
<dbReference type="SUPFAM" id="SSF50129">
    <property type="entry name" value="GroES-like"/>
    <property type="match status" value="1"/>
</dbReference>
<dbReference type="InterPro" id="IPR011032">
    <property type="entry name" value="GroES-like_sf"/>
</dbReference>